<keyword evidence="1" id="KW-1133">Transmembrane helix</keyword>
<evidence type="ECO:0000256" key="1">
    <source>
        <dbReference type="SAM" id="Phobius"/>
    </source>
</evidence>
<feature type="transmembrane region" description="Helical" evidence="1">
    <location>
        <begin position="56"/>
        <end position="77"/>
    </location>
</feature>
<organism evidence="2 3">
    <name type="scientific">Clunio marinus</name>
    <dbReference type="NCBI Taxonomy" id="568069"/>
    <lineage>
        <taxon>Eukaryota</taxon>
        <taxon>Metazoa</taxon>
        <taxon>Ecdysozoa</taxon>
        <taxon>Arthropoda</taxon>
        <taxon>Hexapoda</taxon>
        <taxon>Insecta</taxon>
        <taxon>Pterygota</taxon>
        <taxon>Neoptera</taxon>
        <taxon>Endopterygota</taxon>
        <taxon>Diptera</taxon>
        <taxon>Nematocera</taxon>
        <taxon>Chironomoidea</taxon>
        <taxon>Chironomidae</taxon>
        <taxon>Clunio</taxon>
    </lineage>
</organism>
<keyword evidence="1" id="KW-0812">Transmembrane</keyword>
<evidence type="ECO:0000313" key="2">
    <source>
        <dbReference type="EMBL" id="CRL00883.1"/>
    </source>
</evidence>
<keyword evidence="1" id="KW-0472">Membrane</keyword>
<dbReference type="Proteomes" id="UP000183832">
    <property type="component" value="Unassembled WGS sequence"/>
</dbReference>
<keyword evidence="3" id="KW-1185">Reference proteome</keyword>
<dbReference type="EMBL" id="CVRI01000054">
    <property type="protein sequence ID" value="CRL00883.1"/>
    <property type="molecule type" value="Genomic_DNA"/>
</dbReference>
<proteinExistence type="predicted"/>
<gene>
    <name evidence="2" type="ORF">CLUMA_CG014134</name>
</gene>
<accession>A0A1J1IKZ0</accession>
<reference evidence="2 3" key="1">
    <citation type="submission" date="2015-04" db="EMBL/GenBank/DDBJ databases">
        <authorList>
            <person name="Syromyatnikov M.Y."/>
            <person name="Popov V.N."/>
        </authorList>
    </citation>
    <scope>NUCLEOTIDE SEQUENCE [LARGE SCALE GENOMIC DNA]</scope>
</reference>
<dbReference type="AlphaFoldDB" id="A0A1J1IKZ0"/>
<name>A0A1J1IKZ0_9DIPT</name>
<protein>
    <submittedName>
        <fullName evidence="2">CLUMA_CG014134, isoform A</fullName>
    </submittedName>
</protein>
<sequence length="123" mass="14158">MLGQIREARKRKSFTAFACLFNSPVSALESETNEWKSTEISIPSEQETNTSQYEKLLVMLILFHPFLILALCVHDVVSHPLSSETSRTFSLIYLKMEDVFWLEKKKKKKIKSGANNTETDMNI</sequence>
<evidence type="ECO:0000313" key="3">
    <source>
        <dbReference type="Proteomes" id="UP000183832"/>
    </source>
</evidence>